<comment type="caution">
    <text evidence="1">The sequence shown here is derived from an EMBL/GenBank/DDBJ whole genome shotgun (WGS) entry which is preliminary data.</text>
</comment>
<organism evidence="1 2">
    <name type="scientific">Aureobasidium pullulans</name>
    <name type="common">Black yeast</name>
    <name type="synonym">Pullularia pullulans</name>
    <dbReference type="NCBI Taxonomy" id="5580"/>
    <lineage>
        <taxon>Eukaryota</taxon>
        <taxon>Fungi</taxon>
        <taxon>Dikarya</taxon>
        <taxon>Ascomycota</taxon>
        <taxon>Pezizomycotina</taxon>
        <taxon>Dothideomycetes</taxon>
        <taxon>Dothideomycetidae</taxon>
        <taxon>Dothideales</taxon>
        <taxon>Saccotheciaceae</taxon>
        <taxon>Aureobasidium</taxon>
    </lineage>
</organism>
<dbReference type="Proteomes" id="UP001341245">
    <property type="component" value="Unassembled WGS sequence"/>
</dbReference>
<proteinExistence type="predicted"/>
<keyword evidence="2" id="KW-1185">Reference proteome</keyword>
<evidence type="ECO:0000313" key="2">
    <source>
        <dbReference type="Proteomes" id="UP001341245"/>
    </source>
</evidence>
<sequence>MSQTDQEKAVQSIGNVSILLRKAIGAALPAAPEQYLTISIPGTVIDLTAIENGGTCVYDTSRYVTAPTQVRQAEGKLIDGMMPLSNIMIGNTGTSVPRSYTQALDALIARKTIIGSDSQTRRPGQSDYDAAMTYLTTRDPQTGLTPVEVYTDKQQKWAGAQDA</sequence>
<dbReference type="EMBL" id="JASGXD010000015">
    <property type="protein sequence ID" value="KAK6000889.1"/>
    <property type="molecule type" value="Genomic_DNA"/>
</dbReference>
<reference evidence="1 2" key="1">
    <citation type="submission" date="2023-11" db="EMBL/GenBank/DDBJ databases">
        <title>Draft genome sequence and annotation of the polyextremotolerant black yeast-like fungus Aureobasidium pullulans NRRL 62042.</title>
        <authorList>
            <person name="Dielentheis-Frenken M.R.E."/>
            <person name="Wibberg D."/>
            <person name="Blank L.M."/>
            <person name="Tiso T."/>
        </authorList>
    </citation>
    <scope>NUCLEOTIDE SEQUENCE [LARGE SCALE GENOMIC DNA]</scope>
    <source>
        <strain evidence="1 2">NRRL 62042</strain>
    </source>
</reference>
<evidence type="ECO:0000313" key="1">
    <source>
        <dbReference type="EMBL" id="KAK6000889.1"/>
    </source>
</evidence>
<gene>
    <name evidence="1" type="ORF">QM012_002972</name>
</gene>
<protein>
    <submittedName>
        <fullName evidence="1">Uncharacterized protein</fullName>
    </submittedName>
</protein>
<name>A0ABR0T8Y3_AURPU</name>
<accession>A0ABR0T8Y3</accession>